<dbReference type="Gene3D" id="3.40.190.10">
    <property type="entry name" value="Periplasmic binding protein-like II"/>
    <property type="match status" value="2"/>
</dbReference>
<protein>
    <submittedName>
        <fullName evidence="3">ABC transporter substrate-binding protein</fullName>
    </submittedName>
</protein>
<feature type="chain" id="PRO_5037584481" evidence="1">
    <location>
        <begin position="23"/>
        <end position="335"/>
    </location>
</feature>
<name>A0A974PLA7_9HYPH</name>
<dbReference type="EMBL" id="CP063362">
    <property type="protein sequence ID" value="QRG05433.1"/>
    <property type="molecule type" value="Genomic_DNA"/>
</dbReference>
<dbReference type="Proteomes" id="UP000596427">
    <property type="component" value="Chromosome"/>
</dbReference>
<evidence type="ECO:0000313" key="4">
    <source>
        <dbReference type="Proteomes" id="UP000596427"/>
    </source>
</evidence>
<evidence type="ECO:0000259" key="2">
    <source>
        <dbReference type="Pfam" id="PF09084"/>
    </source>
</evidence>
<dbReference type="Pfam" id="PF09084">
    <property type="entry name" value="NMT1"/>
    <property type="match status" value="1"/>
</dbReference>
<feature type="domain" description="SsuA/THI5-like" evidence="2">
    <location>
        <begin position="39"/>
        <end position="253"/>
    </location>
</feature>
<accession>A0A974PLA7</accession>
<organism evidence="3 4">
    <name type="scientific">Xanthobacter dioxanivorans</name>
    <dbReference type="NCBI Taxonomy" id="2528964"/>
    <lineage>
        <taxon>Bacteria</taxon>
        <taxon>Pseudomonadati</taxon>
        <taxon>Pseudomonadota</taxon>
        <taxon>Alphaproteobacteria</taxon>
        <taxon>Hyphomicrobiales</taxon>
        <taxon>Xanthobacteraceae</taxon>
        <taxon>Xanthobacter</taxon>
    </lineage>
</organism>
<dbReference type="SUPFAM" id="SSF53850">
    <property type="entry name" value="Periplasmic binding protein-like II"/>
    <property type="match status" value="1"/>
</dbReference>
<sequence>MKPMRYAFAAALAVLAAWPAAAETDVKFALDWKFEGPSAPYFVALDKGYYKQEGLNVTIDSGPGSVAGIARVAAGTYPIGFFDINSLMKFRDQNPDKPVKAVLMVYDEPPFSIVTLKKTGITKPKDLEGKTLGAPAPDGAFAQWKAFVKENAIDADKVKVENVGFPVREPMLAAGQVDAITGFSFSSYFNLRQKGVPADDIVVMLMSDHGLDLYGNAIMVNPDYAKAHPDVVKGFVKATIKGIIDTAKDPKAAIKSVMKRNETADEAIELARLEMALRDNIVTDWVKANGIGDVDAARLAKSIDQVAITYDFKAKPTAADIFTSEFLPPVADRKM</sequence>
<evidence type="ECO:0000256" key="1">
    <source>
        <dbReference type="SAM" id="SignalP"/>
    </source>
</evidence>
<dbReference type="RefSeq" id="WP_203192298.1">
    <property type="nucleotide sequence ID" value="NZ_CP063362.1"/>
</dbReference>
<gene>
    <name evidence="3" type="ORF">EZH22_20445</name>
</gene>
<proteinExistence type="predicted"/>
<feature type="signal peptide" evidence="1">
    <location>
        <begin position="1"/>
        <end position="22"/>
    </location>
</feature>
<dbReference type="GO" id="GO:0009228">
    <property type="term" value="P:thiamine biosynthetic process"/>
    <property type="evidence" value="ECO:0007669"/>
    <property type="project" value="InterPro"/>
</dbReference>
<dbReference type="PANTHER" id="PTHR31528:SF15">
    <property type="entry name" value="RIBOFLAVIN-BINDING PROTEIN RIBY"/>
    <property type="match status" value="1"/>
</dbReference>
<evidence type="ECO:0000313" key="3">
    <source>
        <dbReference type="EMBL" id="QRG05433.1"/>
    </source>
</evidence>
<dbReference type="InterPro" id="IPR015168">
    <property type="entry name" value="SsuA/THI5"/>
</dbReference>
<dbReference type="PANTHER" id="PTHR31528">
    <property type="entry name" value="4-AMINO-5-HYDROXYMETHYL-2-METHYLPYRIMIDINE PHOSPHATE SYNTHASE THI11-RELATED"/>
    <property type="match status" value="1"/>
</dbReference>
<dbReference type="KEGG" id="xdi:EZH22_20445"/>
<keyword evidence="1" id="KW-0732">Signal</keyword>
<keyword evidence="4" id="KW-1185">Reference proteome</keyword>
<dbReference type="InterPro" id="IPR027939">
    <property type="entry name" value="NMT1/THI5"/>
</dbReference>
<dbReference type="AlphaFoldDB" id="A0A974PLA7"/>
<reference evidence="3 4" key="1">
    <citation type="submission" date="2020-10" db="EMBL/GenBank/DDBJ databases">
        <title>Degradation of 1,4-Dioxane by Xanthobacter sp. YN2, via a Novel Group-2 Soluble Di-Iron Monooxygenase.</title>
        <authorList>
            <person name="Ma F."/>
            <person name="Wang Y."/>
            <person name="Yang J."/>
            <person name="Guo H."/>
            <person name="Su D."/>
            <person name="Yu L."/>
        </authorList>
    </citation>
    <scope>NUCLEOTIDE SEQUENCE [LARGE SCALE GENOMIC DNA]</scope>
    <source>
        <strain evidence="3 4">YN2</strain>
    </source>
</reference>